<protein>
    <submittedName>
        <fullName evidence="10">Peptidyl-Lys metalloendopeptidase</fullName>
    </submittedName>
</protein>
<dbReference type="PANTHER" id="PTHR37016:SF3">
    <property type="entry name" value="NEUTRAL PROTEASE 2-RELATED"/>
    <property type="match status" value="1"/>
</dbReference>
<keyword evidence="6" id="KW-0862">Zinc</keyword>
<dbReference type="EMBL" id="JACAZF010000002">
    <property type="protein sequence ID" value="KAF7311762.1"/>
    <property type="molecule type" value="Genomic_DNA"/>
</dbReference>
<dbReference type="Pfam" id="PF14521">
    <property type="entry name" value="Aspzincin_M35"/>
    <property type="match status" value="1"/>
</dbReference>
<evidence type="ECO:0000256" key="1">
    <source>
        <dbReference type="ARBA" id="ARBA00001947"/>
    </source>
</evidence>
<dbReference type="GeneID" id="59341291"/>
<proteinExistence type="inferred from homology"/>
<evidence type="ECO:0000256" key="2">
    <source>
        <dbReference type="ARBA" id="ARBA00010279"/>
    </source>
</evidence>
<evidence type="ECO:0000256" key="3">
    <source>
        <dbReference type="ARBA" id="ARBA00022670"/>
    </source>
</evidence>
<evidence type="ECO:0000256" key="5">
    <source>
        <dbReference type="ARBA" id="ARBA00022801"/>
    </source>
</evidence>
<evidence type="ECO:0000256" key="7">
    <source>
        <dbReference type="ARBA" id="ARBA00023049"/>
    </source>
</evidence>
<comment type="caution">
    <text evidence="10">The sequence shown here is derived from an EMBL/GenBank/DDBJ whole genome shotgun (WGS) entry which is preliminary data.</text>
</comment>
<evidence type="ECO:0000256" key="6">
    <source>
        <dbReference type="ARBA" id="ARBA00022833"/>
    </source>
</evidence>
<dbReference type="SUPFAM" id="SSF55486">
    <property type="entry name" value="Metalloproteases ('zincins'), catalytic domain"/>
    <property type="match status" value="1"/>
</dbReference>
<dbReference type="OrthoDB" id="412874at2759"/>
<dbReference type="Gene3D" id="3.40.390.10">
    <property type="entry name" value="Collagenase (Catalytic Domain)"/>
    <property type="match status" value="1"/>
</dbReference>
<keyword evidence="7" id="KW-0482">Metalloprotease</keyword>
<feature type="chain" id="PRO_5034094669" evidence="8">
    <location>
        <begin position="21"/>
        <end position="376"/>
    </location>
</feature>
<dbReference type="GO" id="GO:0006508">
    <property type="term" value="P:proteolysis"/>
    <property type="evidence" value="ECO:0007669"/>
    <property type="project" value="UniProtKB-KW"/>
</dbReference>
<dbReference type="GO" id="GO:0004222">
    <property type="term" value="F:metalloendopeptidase activity"/>
    <property type="evidence" value="ECO:0007669"/>
    <property type="project" value="InterPro"/>
</dbReference>
<dbReference type="InterPro" id="IPR029463">
    <property type="entry name" value="Lys_MEP"/>
</dbReference>
<dbReference type="InterPro" id="IPR024079">
    <property type="entry name" value="MetalloPept_cat_dom_sf"/>
</dbReference>
<gene>
    <name evidence="10" type="ORF">MIND_00186600</name>
</gene>
<dbReference type="GO" id="GO:0046872">
    <property type="term" value="F:metal ion binding"/>
    <property type="evidence" value="ECO:0007669"/>
    <property type="project" value="UniProtKB-KW"/>
</dbReference>
<keyword evidence="8" id="KW-0732">Signal</keyword>
<organism evidence="10 11">
    <name type="scientific">Mycena indigotica</name>
    <dbReference type="NCBI Taxonomy" id="2126181"/>
    <lineage>
        <taxon>Eukaryota</taxon>
        <taxon>Fungi</taxon>
        <taxon>Dikarya</taxon>
        <taxon>Basidiomycota</taxon>
        <taxon>Agaricomycotina</taxon>
        <taxon>Agaricomycetes</taxon>
        <taxon>Agaricomycetidae</taxon>
        <taxon>Agaricales</taxon>
        <taxon>Marasmiineae</taxon>
        <taxon>Mycenaceae</taxon>
        <taxon>Mycena</taxon>
    </lineage>
</organism>
<dbReference type="SMART" id="SM01351">
    <property type="entry name" value="Aspzincin_M35"/>
    <property type="match status" value="1"/>
</dbReference>
<dbReference type="Gene3D" id="2.60.40.2970">
    <property type="match status" value="1"/>
</dbReference>
<reference evidence="10" key="1">
    <citation type="submission" date="2020-05" db="EMBL/GenBank/DDBJ databases">
        <title>Mycena genomes resolve the evolution of fungal bioluminescence.</title>
        <authorList>
            <person name="Tsai I.J."/>
        </authorList>
    </citation>
    <scope>NUCLEOTIDE SEQUENCE</scope>
    <source>
        <strain evidence="10">171206Taipei</strain>
    </source>
</reference>
<keyword evidence="4" id="KW-0479">Metal-binding</keyword>
<dbReference type="RefSeq" id="XP_037223870.1">
    <property type="nucleotide sequence ID" value="XM_037358775.1"/>
</dbReference>
<evidence type="ECO:0000256" key="8">
    <source>
        <dbReference type="SAM" id="SignalP"/>
    </source>
</evidence>
<dbReference type="InterPro" id="IPR050414">
    <property type="entry name" value="Fungal_M35_metalloproteases"/>
</dbReference>
<name>A0A8H6WBF4_9AGAR</name>
<comment type="cofactor">
    <cofactor evidence="1">
        <name>Zn(2+)</name>
        <dbReference type="ChEBI" id="CHEBI:29105"/>
    </cofactor>
</comment>
<feature type="signal peptide" evidence="8">
    <location>
        <begin position="1"/>
        <end position="20"/>
    </location>
</feature>
<keyword evidence="5" id="KW-0378">Hydrolase</keyword>
<sequence>MFSLLPAALFSIILAAAVSAKPGLSVTLTGKAYIAPAIPALMALLNAGPKEANGVGALIVTAKIVNTGDVKLQLLKDPRTVLNPLHTDTFLISNAAKKAPAFRGIKIKYSPETVVAQKKASGFTVLAPGASVEVKHDLSKGYDFTKSGAGAYNIVPRTAFEFVDAAGKLTPILATAKGTSVTLKGKLALRRVPRTSPGTTPHLGRRATFRGCSATQQKQVTAAAAEAQKLVDSAVKYLTVPANQLPKSTPRYVAWFGKLDFGRHADVFVNFQNMAFEKFDSYTYDCSCPFDEAFAFVDARRFGTINICKLFFTAKPKGSNSQAGVLVHEASHMIAGTQDFVSGKNAAQGLAIRDPNTAIQNADNYEFFAENEPALK</sequence>
<dbReference type="Proteomes" id="UP000636479">
    <property type="component" value="Unassembled WGS sequence"/>
</dbReference>
<keyword evidence="11" id="KW-1185">Reference proteome</keyword>
<feature type="domain" description="Lysine-specific metallo-endopeptidase" evidence="9">
    <location>
        <begin position="243"/>
        <end position="370"/>
    </location>
</feature>
<evidence type="ECO:0000256" key="4">
    <source>
        <dbReference type="ARBA" id="ARBA00022723"/>
    </source>
</evidence>
<accession>A0A8H6WBF4</accession>
<evidence type="ECO:0000313" key="11">
    <source>
        <dbReference type="Proteomes" id="UP000636479"/>
    </source>
</evidence>
<keyword evidence="3" id="KW-0645">Protease</keyword>
<evidence type="ECO:0000259" key="9">
    <source>
        <dbReference type="SMART" id="SM01351"/>
    </source>
</evidence>
<evidence type="ECO:0000313" key="10">
    <source>
        <dbReference type="EMBL" id="KAF7311762.1"/>
    </source>
</evidence>
<dbReference type="PANTHER" id="PTHR37016">
    <property type="match status" value="1"/>
</dbReference>
<dbReference type="AlphaFoldDB" id="A0A8H6WBF4"/>
<comment type="similarity">
    <text evidence="2">Belongs to the peptidase M35 family.</text>
</comment>